<dbReference type="PANTHER" id="PTHR24238:SF57">
    <property type="entry name" value="G-PROTEIN COUPLED RECEPTOR 83"/>
    <property type="match status" value="1"/>
</dbReference>
<dbReference type="Gene3D" id="1.20.1070.10">
    <property type="entry name" value="Rhodopsin 7-helix transmembrane proteins"/>
    <property type="match status" value="1"/>
</dbReference>
<dbReference type="EMBL" id="JAJSOF020000003">
    <property type="protein sequence ID" value="KAJ4449192.1"/>
    <property type="molecule type" value="Genomic_DNA"/>
</dbReference>
<comment type="similarity">
    <text evidence="2">Belongs to the G-protein coupled receptor 1 family.</text>
</comment>
<keyword evidence="3 9" id="KW-0812">Transmembrane</keyword>
<evidence type="ECO:0000256" key="6">
    <source>
        <dbReference type="ARBA" id="ARBA00023136"/>
    </source>
</evidence>
<evidence type="ECO:0000256" key="3">
    <source>
        <dbReference type="ARBA" id="ARBA00022692"/>
    </source>
</evidence>
<protein>
    <recommendedName>
        <fullName evidence="10">G-protein coupled receptors family 1 profile domain-containing protein</fullName>
    </recommendedName>
</protein>
<feature type="transmembrane region" description="Helical" evidence="9">
    <location>
        <begin position="1064"/>
        <end position="1088"/>
    </location>
</feature>
<keyword evidence="6 9" id="KW-0472">Membrane</keyword>
<evidence type="ECO:0000256" key="2">
    <source>
        <dbReference type="ARBA" id="ARBA00010663"/>
    </source>
</evidence>
<proteinExistence type="inferred from homology"/>
<evidence type="ECO:0000256" key="8">
    <source>
        <dbReference type="ARBA" id="ARBA00023224"/>
    </source>
</evidence>
<evidence type="ECO:0000256" key="5">
    <source>
        <dbReference type="ARBA" id="ARBA00023040"/>
    </source>
</evidence>
<feature type="domain" description="G-protein coupled receptors family 1 profile" evidence="10">
    <location>
        <begin position="838"/>
        <end position="1086"/>
    </location>
</feature>
<name>A0ABQ8TU19_PERAM</name>
<dbReference type="InterPro" id="IPR000276">
    <property type="entry name" value="GPCR_Rhodpsn"/>
</dbReference>
<evidence type="ECO:0000313" key="11">
    <source>
        <dbReference type="EMBL" id="KAJ4449192.1"/>
    </source>
</evidence>
<evidence type="ECO:0000256" key="1">
    <source>
        <dbReference type="ARBA" id="ARBA00004141"/>
    </source>
</evidence>
<evidence type="ECO:0000259" key="10">
    <source>
        <dbReference type="PROSITE" id="PS50262"/>
    </source>
</evidence>
<dbReference type="SUPFAM" id="SSF81321">
    <property type="entry name" value="Family A G protein-coupled receptor-like"/>
    <property type="match status" value="1"/>
</dbReference>
<feature type="transmembrane region" description="Helical" evidence="9">
    <location>
        <begin position="910"/>
        <end position="928"/>
    </location>
</feature>
<comment type="subcellular location">
    <subcellularLocation>
        <location evidence="1">Membrane</location>
        <topology evidence="1">Multi-pass membrane protein</topology>
    </subcellularLocation>
</comment>
<feature type="transmembrane region" description="Helical" evidence="9">
    <location>
        <begin position="940"/>
        <end position="962"/>
    </location>
</feature>
<dbReference type="PRINTS" id="PR00237">
    <property type="entry name" value="GPCRRHODOPSN"/>
</dbReference>
<keyword evidence="5" id="KW-0297">G-protein coupled receptor</keyword>
<organism evidence="11 12">
    <name type="scientific">Periplaneta americana</name>
    <name type="common">American cockroach</name>
    <name type="synonym">Blatta americana</name>
    <dbReference type="NCBI Taxonomy" id="6978"/>
    <lineage>
        <taxon>Eukaryota</taxon>
        <taxon>Metazoa</taxon>
        <taxon>Ecdysozoa</taxon>
        <taxon>Arthropoda</taxon>
        <taxon>Hexapoda</taxon>
        <taxon>Insecta</taxon>
        <taxon>Pterygota</taxon>
        <taxon>Neoptera</taxon>
        <taxon>Polyneoptera</taxon>
        <taxon>Dictyoptera</taxon>
        <taxon>Blattodea</taxon>
        <taxon>Blattoidea</taxon>
        <taxon>Blattidae</taxon>
        <taxon>Blattinae</taxon>
        <taxon>Periplaneta</taxon>
    </lineage>
</organism>
<dbReference type="PANTHER" id="PTHR24238">
    <property type="entry name" value="G-PROTEIN COUPLED RECEPTOR"/>
    <property type="match status" value="1"/>
</dbReference>
<dbReference type="Proteomes" id="UP001148838">
    <property type="component" value="Unassembled WGS sequence"/>
</dbReference>
<feature type="transmembrane region" description="Helical" evidence="9">
    <location>
        <begin position="982"/>
        <end position="1007"/>
    </location>
</feature>
<evidence type="ECO:0000313" key="12">
    <source>
        <dbReference type="Proteomes" id="UP001148838"/>
    </source>
</evidence>
<keyword evidence="8" id="KW-0807">Transducer</keyword>
<keyword evidence="4 9" id="KW-1133">Transmembrane helix</keyword>
<sequence>MLGENPQTIRENTGILLEAGKEIGLEVNSENTKYMIMSRDENIVRNGNIKIGNLSFEEVEKFKYLGATVTNINDTREEIKHRINMGNACYYSVEQILSSSLLSKNVKIRIYKTVILPVVLYGCETWTLALREEHRLRVFENKVLRKIFGAKRDEVTGEWRKLHNAELHALYSSPDIIRNIKSRCLRWAGHAARMGESRNAYRVLVGRPRRKWEDNIKMDLRDVGYDDREWINLSQDRDQWRAYLRAAMNLRKLGEVIVGKRRIKCINFADDMALLAEKEKILRNMILELNDNFAAVWDGNEYKRNETKGVEVCRIRKSKDKDCKVLLSSSRNHERLAKDGDMKSYRRMLHTTERDRLAAGCMNGSAASEIQQRLATACGQDLHHGFWYVVHHPQHYTRRSVVVSTRCNVQKVSGDVPCVQCTAGRGRELIPGTEHLEACRPLLLSGPPAPPALAGTVPFSCKTFSDRKLLYCESAAGSVKVSGQRFQFVVQRTILLCVDASVVTSLKPPVVLSSVYPLAATSGALCSPRINLTLSSVVTAIVRTSSGIAEILQEETTPCDIVASESTSNINSGNLGSFIDEISHQAYSYNLDTKKGFEVLNKAKVLTTLEINGHVIVLRSNTDVILNVSGAIELYFNTGYLNKFINSVSNSVNKDMTLGEKWKYLPNKVIQSINAIARFITHKNNHEVLLTLSEFIQQEKMRKTQTTDAEEILEQTKKITFNLKCLQSYVGTKNNSVYQVVQYNASSAVTQVLAHVIILSVGNKTDIIVKYREGNAENLIWITSSEMELKHILLMTSDIVANSKVKNEANWGKEVITVMRNVVDPIIFSLIFSVGILGNSILILIFIRYKSKRTMINIMIINLAISDILNLSINGPLHLFFHFHFNFEDGYAKHETACRTVNAIREYLKLNSALAVIFLMAQRCIVILPDFNKQKMSVNSIVMCLAAVWIFPAFIAFGHAFFPKFYEPICYMTKRQNLKESYIPVFSSVLYVLILPSMMFVLSFLLARKISRKDNNISKMKEEERKRSARVLMSLAVIFVITNCPFHTWVMIRWIGFDETYASMLISLYITKYLLFANGCFNPIALFITSSDFKESLTSDLCSQKPEVYITKL</sequence>
<feature type="transmembrane region" description="Helical" evidence="9">
    <location>
        <begin position="854"/>
        <end position="873"/>
    </location>
</feature>
<comment type="caution">
    <text evidence="11">The sequence shown here is derived from an EMBL/GenBank/DDBJ whole genome shotgun (WGS) entry which is preliminary data.</text>
</comment>
<dbReference type="PROSITE" id="PS50262">
    <property type="entry name" value="G_PROTEIN_RECEP_F1_2"/>
    <property type="match status" value="1"/>
</dbReference>
<dbReference type="InterPro" id="IPR017452">
    <property type="entry name" value="GPCR_Rhodpsn_7TM"/>
</dbReference>
<feature type="transmembrane region" description="Helical" evidence="9">
    <location>
        <begin position="826"/>
        <end position="847"/>
    </location>
</feature>
<gene>
    <name evidence="11" type="ORF">ANN_00589</name>
</gene>
<dbReference type="CDD" id="cd00637">
    <property type="entry name" value="7tm_classA_rhodopsin-like"/>
    <property type="match status" value="1"/>
</dbReference>
<evidence type="ECO:0000256" key="4">
    <source>
        <dbReference type="ARBA" id="ARBA00022989"/>
    </source>
</evidence>
<reference evidence="11 12" key="1">
    <citation type="journal article" date="2022" name="Allergy">
        <title>Genome assembly and annotation of Periplaneta americana reveal a comprehensive cockroach allergen profile.</title>
        <authorList>
            <person name="Wang L."/>
            <person name="Xiong Q."/>
            <person name="Saelim N."/>
            <person name="Wang L."/>
            <person name="Nong W."/>
            <person name="Wan A.T."/>
            <person name="Shi M."/>
            <person name="Liu X."/>
            <person name="Cao Q."/>
            <person name="Hui J.H.L."/>
            <person name="Sookrung N."/>
            <person name="Leung T.F."/>
            <person name="Tungtrongchitr A."/>
            <person name="Tsui S.K.W."/>
        </authorList>
    </citation>
    <scope>NUCLEOTIDE SEQUENCE [LARGE SCALE GENOMIC DNA]</scope>
    <source>
        <strain evidence="11">PWHHKU_190912</strain>
    </source>
</reference>
<feature type="transmembrane region" description="Helical" evidence="9">
    <location>
        <begin position="1028"/>
        <end position="1052"/>
    </location>
</feature>
<dbReference type="Pfam" id="PF00001">
    <property type="entry name" value="7tm_1"/>
    <property type="match status" value="1"/>
</dbReference>
<evidence type="ECO:0000256" key="7">
    <source>
        <dbReference type="ARBA" id="ARBA00023170"/>
    </source>
</evidence>
<accession>A0ABQ8TU19</accession>
<evidence type="ECO:0000256" key="9">
    <source>
        <dbReference type="SAM" id="Phobius"/>
    </source>
</evidence>
<keyword evidence="7" id="KW-0675">Receptor</keyword>
<keyword evidence="12" id="KW-1185">Reference proteome</keyword>